<name>A0A0K9Q5M9_ZOSMR</name>
<dbReference type="InterPro" id="IPR004508">
    <property type="entry name" value="Thioredoxin-indep_APS_Rdtase"/>
</dbReference>
<dbReference type="FunFam" id="3.40.50.620:FF:000153">
    <property type="entry name" value="Phosphoadenosine phosphosulfate reductase"/>
    <property type="match status" value="1"/>
</dbReference>
<evidence type="ECO:0000256" key="9">
    <source>
        <dbReference type="ARBA" id="ARBA00023004"/>
    </source>
</evidence>
<evidence type="ECO:0000256" key="10">
    <source>
        <dbReference type="ARBA" id="ARBA00023014"/>
    </source>
</evidence>
<keyword evidence="8" id="KW-0560">Oxidoreductase</keyword>
<dbReference type="PANTHER" id="PTHR46482">
    <property type="entry name" value="5'-ADENYLYLSULFATE REDUCTASE 3, CHLOROPLASTIC"/>
    <property type="match status" value="1"/>
</dbReference>
<evidence type="ECO:0000256" key="7">
    <source>
        <dbReference type="ARBA" id="ARBA00022946"/>
    </source>
</evidence>
<dbReference type="SUPFAM" id="SSF52833">
    <property type="entry name" value="Thioredoxin-like"/>
    <property type="match status" value="1"/>
</dbReference>
<keyword evidence="11" id="KW-0346">Stress response</keyword>
<dbReference type="GO" id="GO:0051536">
    <property type="term" value="F:iron-sulfur cluster binding"/>
    <property type="evidence" value="ECO:0007669"/>
    <property type="project" value="UniProtKB-KW"/>
</dbReference>
<evidence type="ECO:0000256" key="13">
    <source>
        <dbReference type="ARBA" id="ARBA00023192"/>
    </source>
</evidence>
<comment type="catalytic activity">
    <reaction evidence="15">
        <text>glutathione disulfide + sulfite + AMP + 2 H(+) = adenosine 5'-phosphosulfate + 2 glutathione</text>
        <dbReference type="Rhea" id="RHEA:14141"/>
        <dbReference type="ChEBI" id="CHEBI:15378"/>
        <dbReference type="ChEBI" id="CHEBI:17359"/>
        <dbReference type="ChEBI" id="CHEBI:57925"/>
        <dbReference type="ChEBI" id="CHEBI:58243"/>
        <dbReference type="ChEBI" id="CHEBI:58297"/>
        <dbReference type="ChEBI" id="CHEBI:456215"/>
        <dbReference type="EC" id="1.8.4.9"/>
    </reaction>
</comment>
<dbReference type="InterPro" id="IPR014729">
    <property type="entry name" value="Rossmann-like_a/b/a_fold"/>
</dbReference>
<keyword evidence="12" id="KW-1015">Disulfide bond</keyword>
<dbReference type="InterPro" id="IPR002500">
    <property type="entry name" value="PAPS_reduct_dom"/>
</dbReference>
<dbReference type="PANTHER" id="PTHR46482:SF9">
    <property type="entry name" value="5'-ADENYLYLSULFATE REDUCTASE 1, CHLOROPLASTIC"/>
    <property type="match status" value="1"/>
</dbReference>
<dbReference type="AlphaFoldDB" id="A0A0K9Q5M9"/>
<gene>
    <name evidence="19" type="ORF">ZOSMA_10G00430</name>
</gene>
<keyword evidence="5" id="KW-0934">Plastid</keyword>
<dbReference type="GO" id="GO:0019344">
    <property type="term" value="P:cysteine biosynthetic process"/>
    <property type="evidence" value="ECO:0007669"/>
    <property type="project" value="UniProtKB-KW"/>
</dbReference>
<dbReference type="GO" id="GO:0009507">
    <property type="term" value="C:chloroplast"/>
    <property type="evidence" value="ECO:0007669"/>
    <property type="project" value="UniProtKB-SubCell"/>
</dbReference>
<evidence type="ECO:0000256" key="4">
    <source>
        <dbReference type="ARBA" id="ARBA00022605"/>
    </source>
</evidence>
<evidence type="ECO:0000256" key="3">
    <source>
        <dbReference type="ARBA" id="ARBA00022528"/>
    </source>
</evidence>
<keyword evidence="20" id="KW-1185">Reference proteome</keyword>
<dbReference type="CDD" id="cd23945">
    <property type="entry name" value="PAPS_reductase"/>
    <property type="match status" value="1"/>
</dbReference>
<dbReference type="CDD" id="cd02993">
    <property type="entry name" value="PDI_a_APS_reductase"/>
    <property type="match status" value="1"/>
</dbReference>
<evidence type="ECO:0000256" key="2">
    <source>
        <dbReference type="ARBA" id="ARBA00004229"/>
    </source>
</evidence>
<proteinExistence type="inferred from homology"/>
<dbReference type="GO" id="GO:0033741">
    <property type="term" value="F:adenylyl-sulfate reductase (glutathione) activity"/>
    <property type="evidence" value="ECO:0007669"/>
    <property type="project" value="UniProtKB-EC"/>
</dbReference>
<dbReference type="GO" id="GO:0009973">
    <property type="term" value="F:adenylyl-sulfate reductase activity"/>
    <property type="evidence" value="ECO:0007669"/>
    <property type="project" value="UniProtKB-ARBA"/>
</dbReference>
<dbReference type="EC" id="1.8.4.9" evidence="17"/>
<keyword evidence="7" id="KW-0809">Transit peptide</keyword>
<evidence type="ECO:0000256" key="11">
    <source>
        <dbReference type="ARBA" id="ARBA00023016"/>
    </source>
</evidence>
<dbReference type="InterPro" id="IPR004511">
    <property type="entry name" value="PAPS/APS_Rdtase"/>
</dbReference>
<dbReference type="Pfam" id="PF00085">
    <property type="entry name" value="Thioredoxin"/>
    <property type="match status" value="1"/>
</dbReference>
<dbReference type="NCBIfam" id="NF002537">
    <property type="entry name" value="PRK02090.1"/>
    <property type="match status" value="1"/>
</dbReference>
<dbReference type="SUPFAM" id="SSF52402">
    <property type="entry name" value="Adenine nucleotide alpha hydrolases-like"/>
    <property type="match status" value="1"/>
</dbReference>
<evidence type="ECO:0000256" key="1">
    <source>
        <dbReference type="ARBA" id="ARBA00001966"/>
    </source>
</evidence>
<dbReference type="STRING" id="29655.A0A0K9Q5M9"/>
<dbReference type="PROSITE" id="PS51352">
    <property type="entry name" value="THIOREDOXIN_2"/>
    <property type="match status" value="1"/>
</dbReference>
<sequence>MASTTAAATAIVPSFQVQSFQSREFRGISHVGFPSFRRRVTVKATSKSAEPPSHSRSDSVVPFASSSPVISNEVAADEKIVEVGVDFEKLGKELEGAGTLEIMDKALEMFGDDIAIAFSGAEDVALIEYAKLTGRPFRVFSLDTGRLNPETYSFFDAVEKHYGIHIEYTFPDSVEVQGLVRSKGLFSFYEDGHQECCRVRKVRPLRRALKGLRAWITGQRKDQSPGTRAQIPIVQVDPSFEGLNGGSGSLIKWNPVANVHGVDIWNFLRTMDVPVNSLHSQGYVSIGCEPCTRAVLPGQHEREGRWWWEDSTAKECGLHKGNIEQQEGAPQQQSSVVNGTPDIFQSSNVVQLSRPGIENLVKLGDKREEPWLVVLYAPWCPFCQAMEESYVELANNMRDSGFKIGKFQADGEHKAFAEQELQLGSFPTILFFPKHTSKAIKYPSEKRDVDSLSSFINALR</sequence>
<keyword evidence="13" id="KW-0198">Cysteine biosynthesis</keyword>
<dbReference type="Gene3D" id="3.40.30.10">
    <property type="entry name" value="Glutaredoxin"/>
    <property type="match status" value="1"/>
</dbReference>
<evidence type="ECO:0000256" key="17">
    <source>
        <dbReference type="ARBA" id="ARBA00067033"/>
    </source>
</evidence>
<dbReference type="FunFam" id="3.40.30.10:FF:000252">
    <property type="entry name" value="Phosphoadenosine-phosphosulphate reductase"/>
    <property type="match status" value="1"/>
</dbReference>
<comment type="subcellular location">
    <subcellularLocation>
        <location evidence="2">Plastid</location>
        <location evidence="2">Chloroplast</location>
    </subcellularLocation>
</comment>
<reference evidence="20" key="1">
    <citation type="journal article" date="2016" name="Nature">
        <title>The genome of the seagrass Zostera marina reveals angiosperm adaptation to the sea.</title>
        <authorList>
            <person name="Olsen J.L."/>
            <person name="Rouze P."/>
            <person name="Verhelst B."/>
            <person name="Lin Y.-C."/>
            <person name="Bayer T."/>
            <person name="Collen J."/>
            <person name="Dattolo E."/>
            <person name="De Paoli E."/>
            <person name="Dittami S."/>
            <person name="Maumus F."/>
            <person name="Michel G."/>
            <person name="Kersting A."/>
            <person name="Lauritano C."/>
            <person name="Lohaus R."/>
            <person name="Toepel M."/>
            <person name="Tonon T."/>
            <person name="Vanneste K."/>
            <person name="Amirebrahimi M."/>
            <person name="Brakel J."/>
            <person name="Bostroem C."/>
            <person name="Chovatia M."/>
            <person name="Grimwood J."/>
            <person name="Jenkins J.W."/>
            <person name="Jueterbock A."/>
            <person name="Mraz A."/>
            <person name="Stam W.T."/>
            <person name="Tice H."/>
            <person name="Bornberg-Bauer E."/>
            <person name="Green P.J."/>
            <person name="Pearson G.A."/>
            <person name="Procaccini G."/>
            <person name="Duarte C.M."/>
            <person name="Schmutz J."/>
            <person name="Reusch T.B.H."/>
            <person name="Van de Peer Y."/>
        </authorList>
    </citation>
    <scope>NUCLEOTIDE SEQUENCE [LARGE SCALE GENOMIC DNA]</scope>
    <source>
        <strain evidence="20">cv. Finnish</strain>
    </source>
</reference>
<evidence type="ECO:0000256" key="16">
    <source>
        <dbReference type="ARBA" id="ARBA00061610"/>
    </source>
</evidence>
<comment type="cofactor">
    <cofactor evidence="1">
        <name>[4Fe-4S] cluster</name>
        <dbReference type="ChEBI" id="CHEBI:49883"/>
    </cofactor>
</comment>
<dbReference type="Pfam" id="PF01507">
    <property type="entry name" value="PAPS_reduct"/>
    <property type="match status" value="1"/>
</dbReference>
<keyword evidence="14" id="KW-0676">Redox-active center</keyword>
<dbReference type="GO" id="GO:0004604">
    <property type="term" value="F:phosphoadenylyl-sulfate reductase (thioredoxin) activity"/>
    <property type="evidence" value="ECO:0007669"/>
    <property type="project" value="InterPro"/>
</dbReference>
<dbReference type="GO" id="GO:0046872">
    <property type="term" value="F:metal ion binding"/>
    <property type="evidence" value="ECO:0007669"/>
    <property type="project" value="UniProtKB-KW"/>
</dbReference>
<keyword evidence="3" id="KW-0150">Chloroplast</keyword>
<evidence type="ECO:0000256" key="6">
    <source>
        <dbReference type="ARBA" id="ARBA00022723"/>
    </source>
</evidence>
<dbReference type="EMBL" id="LFYR01000113">
    <property type="protein sequence ID" value="KMZ75775.1"/>
    <property type="molecule type" value="Genomic_DNA"/>
</dbReference>
<keyword evidence="9" id="KW-0408">Iron</keyword>
<dbReference type="Gene3D" id="3.40.50.620">
    <property type="entry name" value="HUPs"/>
    <property type="match status" value="1"/>
</dbReference>
<evidence type="ECO:0000256" key="14">
    <source>
        <dbReference type="ARBA" id="ARBA00023284"/>
    </source>
</evidence>
<dbReference type="HAMAP" id="MF_00063">
    <property type="entry name" value="CysH"/>
    <property type="match status" value="1"/>
</dbReference>
<dbReference type="InterPro" id="IPR036249">
    <property type="entry name" value="Thioredoxin-like_sf"/>
</dbReference>
<evidence type="ECO:0000256" key="12">
    <source>
        <dbReference type="ARBA" id="ARBA00023157"/>
    </source>
</evidence>
<comment type="caution">
    <text evidence="19">The sequence shown here is derived from an EMBL/GenBank/DDBJ whole genome shotgun (WGS) entry which is preliminary data.</text>
</comment>
<dbReference type="OMA" id="CMINGRT"/>
<evidence type="ECO:0000256" key="5">
    <source>
        <dbReference type="ARBA" id="ARBA00022640"/>
    </source>
</evidence>
<organism evidence="19 20">
    <name type="scientific">Zostera marina</name>
    <name type="common">Eelgrass</name>
    <dbReference type="NCBI Taxonomy" id="29655"/>
    <lineage>
        <taxon>Eukaryota</taxon>
        <taxon>Viridiplantae</taxon>
        <taxon>Streptophyta</taxon>
        <taxon>Embryophyta</taxon>
        <taxon>Tracheophyta</taxon>
        <taxon>Spermatophyta</taxon>
        <taxon>Magnoliopsida</taxon>
        <taxon>Liliopsida</taxon>
        <taxon>Zosteraceae</taxon>
        <taxon>Zostera</taxon>
    </lineage>
</organism>
<feature type="domain" description="Thioredoxin" evidence="18">
    <location>
        <begin position="323"/>
        <end position="460"/>
    </location>
</feature>
<evidence type="ECO:0000256" key="15">
    <source>
        <dbReference type="ARBA" id="ARBA00050468"/>
    </source>
</evidence>
<dbReference type="OrthoDB" id="7869097at2759"/>
<evidence type="ECO:0000313" key="19">
    <source>
        <dbReference type="EMBL" id="KMZ75775.1"/>
    </source>
</evidence>
<accession>A0A0K9Q5M9</accession>
<comment type="similarity">
    <text evidence="16">Belongs to the APS reductase family.</text>
</comment>
<protein>
    <recommendedName>
        <fullName evidence="17">adenylyl-sulfate reductase (glutathione)</fullName>
        <ecNumber evidence="17">1.8.4.9</ecNumber>
    </recommendedName>
</protein>
<keyword evidence="10" id="KW-0411">Iron-sulfur</keyword>
<dbReference type="InterPro" id="IPR013766">
    <property type="entry name" value="Thioredoxin_domain"/>
</dbReference>
<evidence type="ECO:0000259" key="18">
    <source>
        <dbReference type="PROSITE" id="PS51352"/>
    </source>
</evidence>
<dbReference type="Proteomes" id="UP000036987">
    <property type="component" value="Unassembled WGS sequence"/>
</dbReference>
<dbReference type="NCBIfam" id="TIGR00424">
    <property type="entry name" value="APS_reduc"/>
    <property type="match status" value="1"/>
</dbReference>
<evidence type="ECO:0000256" key="8">
    <source>
        <dbReference type="ARBA" id="ARBA00023002"/>
    </source>
</evidence>
<keyword evidence="4" id="KW-0028">Amino-acid biosynthesis</keyword>
<keyword evidence="6" id="KW-0479">Metal-binding</keyword>
<evidence type="ECO:0000313" key="20">
    <source>
        <dbReference type="Proteomes" id="UP000036987"/>
    </source>
</evidence>
<dbReference type="GO" id="GO:0019379">
    <property type="term" value="P:sulfate assimilation, phosphoadenylyl sulfate reduction by phosphoadenylyl-sulfate reductase (thioredoxin)"/>
    <property type="evidence" value="ECO:0007669"/>
    <property type="project" value="InterPro"/>
</dbReference>